<sequence length="230" mass="26686">MTPISHPYFPEGVLLSGSFVENTWTVPRLILTFATGCTLLLCMTLVLSRHANPALKLSDQWKVLWFVLTGSIHIFFEGYFVYNNSQMSSMQDFFGQLWKEYALSDSRYMTSDPLVLCMESLTMLTWGPLSWLTAVLIIKESPFRHPFQALVSTGQFYGNLIYFSTCLFEDFALGKRYYRPEPYYFWWYFFFMNSFWLFVPAICLGSSISASAKAFALSSSVNNEREKKRM</sequence>
<keyword evidence="17" id="KW-1185">Reference proteome</keyword>
<feature type="transmembrane region" description="Helical" evidence="14">
    <location>
        <begin position="63"/>
        <end position="82"/>
    </location>
</feature>
<protein>
    <submittedName>
        <fullName evidence="16">Emopamil binding protein</fullName>
    </submittedName>
</protein>
<evidence type="ECO:0000256" key="11">
    <source>
        <dbReference type="ARBA" id="ARBA00023221"/>
    </source>
</evidence>
<evidence type="ECO:0000259" key="15">
    <source>
        <dbReference type="PROSITE" id="PS51751"/>
    </source>
</evidence>
<dbReference type="InterPro" id="IPR033118">
    <property type="entry name" value="EXPERA"/>
</dbReference>
<feature type="transmembrane region" description="Helical" evidence="14">
    <location>
        <begin position="185"/>
        <end position="204"/>
    </location>
</feature>
<dbReference type="PANTHER" id="PTHR14207">
    <property type="entry name" value="STEROL ISOMERASE"/>
    <property type="match status" value="1"/>
</dbReference>
<keyword evidence="10" id="KW-1207">Sterol metabolism</keyword>
<keyword evidence="6 13" id="KW-1133">Transmembrane helix</keyword>
<dbReference type="InterPro" id="IPR007905">
    <property type="entry name" value="EBP"/>
</dbReference>
<dbReference type="Proteomes" id="UP000235672">
    <property type="component" value="Unassembled WGS sequence"/>
</dbReference>
<evidence type="ECO:0000256" key="7">
    <source>
        <dbReference type="ARBA" id="ARBA00023011"/>
    </source>
</evidence>
<dbReference type="GO" id="GO:0016020">
    <property type="term" value="C:membrane"/>
    <property type="evidence" value="ECO:0007669"/>
    <property type="project" value="UniProtKB-SubCell"/>
</dbReference>
<evidence type="ECO:0000256" key="14">
    <source>
        <dbReference type="SAM" id="Phobius"/>
    </source>
</evidence>
<dbReference type="Pfam" id="PF05241">
    <property type="entry name" value="EBP"/>
    <property type="match status" value="1"/>
</dbReference>
<organism evidence="16 17">
    <name type="scientific">Hyaloscypha hepaticicola</name>
    <dbReference type="NCBI Taxonomy" id="2082293"/>
    <lineage>
        <taxon>Eukaryota</taxon>
        <taxon>Fungi</taxon>
        <taxon>Dikarya</taxon>
        <taxon>Ascomycota</taxon>
        <taxon>Pezizomycotina</taxon>
        <taxon>Leotiomycetes</taxon>
        <taxon>Helotiales</taxon>
        <taxon>Hyaloscyphaceae</taxon>
        <taxon>Hyaloscypha</taxon>
    </lineage>
</organism>
<accession>A0A2J6QA23</accession>
<feature type="transmembrane region" description="Helical" evidence="14">
    <location>
        <begin position="29"/>
        <end position="51"/>
    </location>
</feature>
<dbReference type="EMBL" id="KZ613475">
    <property type="protein sequence ID" value="PMD23102.1"/>
    <property type="molecule type" value="Genomic_DNA"/>
</dbReference>
<feature type="domain" description="EXPERA" evidence="15">
    <location>
        <begin position="58"/>
        <end position="204"/>
    </location>
</feature>
<evidence type="ECO:0000256" key="12">
    <source>
        <dbReference type="ARBA" id="ARBA00023235"/>
    </source>
</evidence>
<keyword evidence="9 13" id="KW-0472">Membrane</keyword>
<name>A0A2J6QA23_9HELO</name>
<comment type="subcellular location">
    <subcellularLocation>
        <location evidence="1">Membrane</location>
        <topology evidence="1">Multi-pass membrane protein</topology>
    </subcellularLocation>
</comment>
<evidence type="ECO:0000313" key="17">
    <source>
        <dbReference type="Proteomes" id="UP000235672"/>
    </source>
</evidence>
<evidence type="ECO:0000256" key="10">
    <source>
        <dbReference type="ARBA" id="ARBA00023166"/>
    </source>
</evidence>
<feature type="transmembrane region" description="Helical" evidence="14">
    <location>
        <begin position="113"/>
        <end position="138"/>
    </location>
</feature>
<keyword evidence="8" id="KW-0443">Lipid metabolism</keyword>
<dbReference type="OrthoDB" id="58557at2759"/>
<evidence type="ECO:0000256" key="1">
    <source>
        <dbReference type="ARBA" id="ARBA00004141"/>
    </source>
</evidence>
<evidence type="ECO:0000256" key="3">
    <source>
        <dbReference type="ARBA" id="ARBA00022516"/>
    </source>
</evidence>
<evidence type="ECO:0000256" key="4">
    <source>
        <dbReference type="ARBA" id="ARBA00022692"/>
    </source>
</evidence>
<dbReference type="PROSITE" id="PS51751">
    <property type="entry name" value="EXPERA"/>
    <property type="match status" value="1"/>
</dbReference>
<evidence type="ECO:0000256" key="8">
    <source>
        <dbReference type="ARBA" id="ARBA00023098"/>
    </source>
</evidence>
<keyword evidence="11" id="KW-0753">Steroid metabolism</keyword>
<dbReference type="GO" id="GO:0004769">
    <property type="term" value="F:steroid Delta-isomerase activity"/>
    <property type="evidence" value="ECO:0007669"/>
    <property type="project" value="TreeGrafter"/>
</dbReference>
<gene>
    <name evidence="16" type="ORF">NA56DRAFT_644026</name>
</gene>
<dbReference type="STRING" id="1745343.A0A2J6QA23"/>
<proteinExistence type="inferred from homology"/>
<evidence type="ECO:0000256" key="6">
    <source>
        <dbReference type="ARBA" id="ARBA00022989"/>
    </source>
</evidence>
<evidence type="ECO:0000313" key="16">
    <source>
        <dbReference type="EMBL" id="PMD23102.1"/>
    </source>
</evidence>
<evidence type="ECO:0000256" key="13">
    <source>
        <dbReference type="PROSITE-ProRule" id="PRU01087"/>
    </source>
</evidence>
<keyword evidence="4 13" id="KW-0812">Transmembrane</keyword>
<keyword evidence="3" id="KW-0444">Lipid biosynthesis</keyword>
<dbReference type="AlphaFoldDB" id="A0A2J6QA23"/>
<dbReference type="GO" id="GO:0016126">
    <property type="term" value="P:sterol biosynthetic process"/>
    <property type="evidence" value="ECO:0007669"/>
    <property type="project" value="UniProtKB-KW"/>
</dbReference>
<evidence type="ECO:0000256" key="2">
    <source>
        <dbReference type="ARBA" id="ARBA00008337"/>
    </source>
</evidence>
<comment type="similarity">
    <text evidence="2">Belongs to the EBP family.</text>
</comment>
<keyword evidence="12" id="KW-0413">Isomerase</keyword>
<keyword evidence="5" id="KW-0752">Steroid biosynthesis</keyword>
<evidence type="ECO:0000256" key="5">
    <source>
        <dbReference type="ARBA" id="ARBA00022955"/>
    </source>
</evidence>
<reference evidence="16 17" key="1">
    <citation type="submission" date="2016-05" db="EMBL/GenBank/DDBJ databases">
        <title>A degradative enzymes factory behind the ericoid mycorrhizal symbiosis.</title>
        <authorList>
            <consortium name="DOE Joint Genome Institute"/>
            <person name="Martino E."/>
            <person name="Morin E."/>
            <person name="Grelet G."/>
            <person name="Kuo A."/>
            <person name="Kohler A."/>
            <person name="Daghino S."/>
            <person name="Barry K."/>
            <person name="Choi C."/>
            <person name="Cichocki N."/>
            <person name="Clum A."/>
            <person name="Copeland A."/>
            <person name="Hainaut M."/>
            <person name="Haridas S."/>
            <person name="Labutti K."/>
            <person name="Lindquist E."/>
            <person name="Lipzen A."/>
            <person name="Khouja H.-R."/>
            <person name="Murat C."/>
            <person name="Ohm R."/>
            <person name="Olson A."/>
            <person name="Spatafora J."/>
            <person name="Veneault-Fourrey C."/>
            <person name="Henrissat B."/>
            <person name="Grigoriev I."/>
            <person name="Martin F."/>
            <person name="Perotto S."/>
        </authorList>
    </citation>
    <scope>NUCLEOTIDE SEQUENCE [LARGE SCALE GENOMIC DNA]</scope>
    <source>
        <strain evidence="16 17">UAMH 7357</strain>
    </source>
</reference>
<feature type="transmembrane region" description="Helical" evidence="14">
    <location>
        <begin position="150"/>
        <end position="173"/>
    </location>
</feature>
<dbReference type="GO" id="GO:0005783">
    <property type="term" value="C:endoplasmic reticulum"/>
    <property type="evidence" value="ECO:0007669"/>
    <property type="project" value="TreeGrafter"/>
</dbReference>
<dbReference type="GO" id="GO:0000247">
    <property type="term" value="F:C-8 sterol isomerase activity"/>
    <property type="evidence" value="ECO:0007669"/>
    <property type="project" value="TreeGrafter"/>
</dbReference>
<keyword evidence="7" id="KW-0756">Sterol biosynthesis</keyword>
<evidence type="ECO:0000256" key="9">
    <source>
        <dbReference type="ARBA" id="ARBA00023136"/>
    </source>
</evidence>
<dbReference type="GO" id="GO:0047750">
    <property type="term" value="F:cholestenol delta-isomerase activity"/>
    <property type="evidence" value="ECO:0007669"/>
    <property type="project" value="InterPro"/>
</dbReference>
<dbReference type="PANTHER" id="PTHR14207:SF0">
    <property type="entry name" value="3-BETA-HYDROXYSTEROID-DELTA(8),DELTA(7)-ISOMERASE"/>
    <property type="match status" value="1"/>
</dbReference>